<feature type="signal peptide" evidence="2">
    <location>
        <begin position="1"/>
        <end position="21"/>
    </location>
</feature>
<keyword evidence="4" id="KW-1185">Reference proteome</keyword>
<gene>
    <name evidence="3" type="ORF">OEA41_010652</name>
</gene>
<proteinExistence type="predicted"/>
<comment type="caution">
    <text evidence="3">The sequence shown here is derived from an EMBL/GenBank/DDBJ whole genome shotgun (WGS) entry which is preliminary data.</text>
</comment>
<feature type="compositionally biased region" description="Gly residues" evidence="1">
    <location>
        <begin position="121"/>
        <end position="134"/>
    </location>
</feature>
<evidence type="ECO:0000256" key="2">
    <source>
        <dbReference type="SAM" id="SignalP"/>
    </source>
</evidence>
<evidence type="ECO:0000256" key="1">
    <source>
        <dbReference type="SAM" id="MobiDB-lite"/>
    </source>
</evidence>
<feature type="region of interest" description="Disordered" evidence="1">
    <location>
        <begin position="95"/>
        <end position="139"/>
    </location>
</feature>
<dbReference type="AlphaFoldDB" id="A0AAD9YWZ9"/>
<keyword evidence="2" id="KW-0732">Signal</keyword>
<feature type="chain" id="PRO_5041909933" evidence="2">
    <location>
        <begin position="22"/>
        <end position="256"/>
    </location>
</feature>
<accession>A0AAD9YWZ9</accession>
<feature type="region of interest" description="Disordered" evidence="1">
    <location>
        <begin position="70"/>
        <end position="89"/>
    </location>
</feature>
<sequence length="256" mass="26065">MRFALFGNAICMASYIAMATALPIVGPVNVTPKLVPGPGHRPVPVSSTFPGRATPKRAIEVDTLKGVLARSPTLDDEDPACEEYKRSLDSTSSAEIRRRCGGGAGGAGGGEGRGEGRDGGGSDTGDTGSDGSGEGEFSDLDGEQLAALDLPDKWNDKWFCYAWITLFGALPDVGCDMFRIGPLPPPNGGPPAPPAHPAPPAPPASPPSAPAPPASPPSAPHKTTGGNVGGRVPRQRRDGALGAGFDGLEGVRSIVE</sequence>
<organism evidence="3 4">
    <name type="scientific">Lepraria neglecta</name>
    <dbReference type="NCBI Taxonomy" id="209136"/>
    <lineage>
        <taxon>Eukaryota</taxon>
        <taxon>Fungi</taxon>
        <taxon>Dikarya</taxon>
        <taxon>Ascomycota</taxon>
        <taxon>Pezizomycotina</taxon>
        <taxon>Lecanoromycetes</taxon>
        <taxon>OSLEUM clade</taxon>
        <taxon>Lecanoromycetidae</taxon>
        <taxon>Lecanorales</taxon>
        <taxon>Lecanorineae</taxon>
        <taxon>Stereocaulaceae</taxon>
        <taxon>Lepraria</taxon>
    </lineage>
</organism>
<protein>
    <submittedName>
        <fullName evidence="3">Uncharacterized protein</fullName>
    </submittedName>
</protein>
<evidence type="ECO:0000313" key="4">
    <source>
        <dbReference type="Proteomes" id="UP001276659"/>
    </source>
</evidence>
<evidence type="ECO:0000313" key="3">
    <source>
        <dbReference type="EMBL" id="KAK3167525.1"/>
    </source>
</evidence>
<dbReference type="Proteomes" id="UP001276659">
    <property type="component" value="Unassembled WGS sequence"/>
</dbReference>
<name>A0AAD9YWZ9_9LECA</name>
<dbReference type="EMBL" id="JASNWA010000011">
    <property type="protein sequence ID" value="KAK3167525.1"/>
    <property type="molecule type" value="Genomic_DNA"/>
</dbReference>
<feature type="compositionally biased region" description="Gly residues" evidence="1">
    <location>
        <begin position="101"/>
        <end position="111"/>
    </location>
</feature>
<reference evidence="3" key="1">
    <citation type="submission" date="2022-11" db="EMBL/GenBank/DDBJ databases">
        <title>Chromosomal genome sequence assembly and mating type (MAT) locus characterization of the leprose asexual lichenized fungus Lepraria neglecta (Nyl.) Erichsen.</title>
        <authorList>
            <person name="Allen J.L."/>
            <person name="Pfeffer B."/>
        </authorList>
    </citation>
    <scope>NUCLEOTIDE SEQUENCE</scope>
    <source>
        <strain evidence="3">Allen 5258</strain>
    </source>
</reference>
<feature type="compositionally biased region" description="Pro residues" evidence="1">
    <location>
        <begin position="186"/>
        <end position="219"/>
    </location>
</feature>
<feature type="region of interest" description="Disordered" evidence="1">
    <location>
        <begin position="186"/>
        <end position="256"/>
    </location>
</feature>